<feature type="region of interest" description="Disordered" evidence="1">
    <location>
        <begin position="390"/>
        <end position="413"/>
    </location>
</feature>
<dbReference type="EMBL" id="JAKCXM010000293">
    <property type="protein sequence ID" value="KAJ0396483.1"/>
    <property type="molecule type" value="Genomic_DNA"/>
</dbReference>
<dbReference type="PANTHER" id="PTHR33504">
    <property type="entry name" value="NADH DEHYDROGENASE (UBIQUINONE) 1 BETA SUBCOMPLEX, 4"/>
    <property type="match status" value="1"/>
</dbReference>
<gene>
    <name evidence="2" type="ORF">P43SY_004325</name>
</gene>
<dbReference type="SMART" id="SM00015">
    <property type="entry name" value="IQ"/>
    <property type="match status" value="4"/>
</dbReference>
<protein>
    <submittedName>
        <fullName evidence="2">Uncharacterized protein</fullName>
    </submittedName>
</protein>
<dbReference type="Pfam" id="PF00612">
    <property type="entry name" value="IQ"/>
    <property type="match status" value="2"/>
</dbReference>
<dbReference type="AlphaFoldDB" id="A0AAD5LCS9"/>
<sequence length="456" mass="53654">MEQTRRLRAIGFRRGRYQSKFVARHAPKTRRSRPVRRGQVWESLFMRKSKAEKQAIIQRPWELPMAAQHLSAILIQKRVRGMLCRLRVAGGQRSALTLTRRASSRRQFQSPMQRFVQTANGAFGDEIGFRRFAATMIQAWYRKEVQRWRYKLQRFPVFHIAALQIQYTWKAHCQHRLYKYHGVSPRVRAALIIQAAWKRHTNRRIYRYYRDLLTFRSTGDPALMLRAINPSEAALLDASMGAHVRFRLGGMSFPPTIYYKIFTRKAVCDLNAFSPKNYALDRQRRDPRDRDSHAATRRLYIRVGGAYFQARRRLEDTRDWYRRVESNGWRPVTAKVLAEANSDPIAQATAKKTVPSSHLHVRLVSRHDVELQRRLKKRQWMQKLYTQGLLKPTQSKDRPSPEDEGDSVDVDFDGDDWEREADAMFEWATALDFDDYVEEWQELGCTAATDEARHLV</sequence>
<name>A0AAD5LCS9_PYTIN</name>
<proteinExistence type="predicted"/>
<dbReference type="PROSITE" id="PS50096">
    <property type="entry name" value="IQ"/>
    <property type="match status" value="2"/>
</dbReference>
<reference evidence="2" key="1">
    <citation type="submission" date="2021-12" db="EMBL/GenBank/DDBJ databases">
        <title>Prjna785345.</title>
        <authorList>
            <person name="Rujirawat T."/>
            <person name="Krajaejun T."/>
        </authorList>
    </citation>
    <scope>NUCLEOTIDE SEQUENCE</scope>
    <source>
        <strain evidence="2">Pi057C3</strain>
    </source>
</reference>
<dbReference type="InterPro" id="IPR000048">
    <property type="entry name" value="IQ_motif_EF-hand-BS"/>
</dbReference>
<accession>A0AAD5LCS9</accession>
<comment type="caution">
    <text evidence="2">The sequence shown here is derived from an EMBL/GenBank/DDBJ whole genome shotgun (WGS) entry which is preliminary data.</text>
</comment>
<feature type="compositionally biased region" description="Acidic residues" evidence="1">
    <location>
        <begin position="402"/>
        <end position="413"/>
    </location>
</feature>
<organism evidence="2 3">
    <name type="scientific">Pythium insidiosum</name>
    <name type="common">Pythiosis disease agent</name>
    <dbReference type="NCBI Taxonomy" id="114742"/>
    <lineage>
        <taxon>Eukaryota</taxon>
        <taxon>Sar</taxon>
        <taxon>Stramenopiles</taxon>
        <taxon>Oomycota</taxon>
        <taxon>Peronosporomycetes</taxon>
        <taxon>Pythiales</taxon>
        <taxon>Pythiaceae</taxon>
        <taxon>Pythium</taxon>
    </lineage>
</organism>
<keyword evidence="3" id="KW-1185">Reference proteome</keyword>
<evidence type="ECO:0000256" key="1">
    <source>
        <dbReference type="SAM" id="MobiDB-lite"/>
    </source>
</evidence>
<evidence type="ECO:0000313" key="2">
    <source>
        <dbReference type="EMBL" id="KAJ0396483.1"/>
    </source>
</evidence>
<evidence type="ECO:0000313" key="3">
    <source>
        <dbReference type="Proteomes" id="UP001209570"/>
    </source>
</evidence>
<dbReference type="Proteomes" id="UP001209570">
    <property type="component" value="Unassembled WGS sequence"/>
</dbReference>
<dbReference type="PANTHER" id="PTHR33504:SF2">
    <property type="entry name" value="PROTEIN MFI"/>
    <property type="match status" value="1"/>
</dbReference>